<evidence type="ECO:0000313" key="2">
    <source>
        <dbReference type="EMBL" id="TDD73789.1"/>
    </source>
</evidence>
<proteinExistence type="predicted"/>
<dbReference type="AlphaFoldDB" id="A0A4R5AQ03"/>
<dbReference type="OrthoDB" id="1421512at2"/>
<keyword evidence="1" id="KW-0732">Signal</keyword>
<gene>
    <name evidence="2" type="ORF">E0F89_16770</name>
</gene>
<evidence type="ECO:0000313" key="3">
    <source>
        <dbReference type="Proteomes" id="UP000295278"/>
    </source>
</evidence>
<name>A0A4R5AQ03_9FLAO</name>
<evidence type="ECO:0000256" key="1">
    <source>
        <dbReference type="SAM" id="SignalP"/>
    </source>
</evidence>
<protein>
    <submittedName>
        <fullName evidence="2">Uncharacterized protein</fullName>
    </submittedName>
</protein>
<comment type="caution">
    <text evidence="2">The sequence shown here is derived from an EMBL/GenBank/DDBJ whole genome shotgun (WGS) entry which is preliminary data.</text>
</comment>
<accession>A0A4R5AQ03</accession>
<feature type="signal peptide" evidence="1">
    <location>
        <begin position="1"/>
        <end position="27"/>
    </location>
</feature>
<organism evidence="2 3">
    <name type="scientific">Flavobacterium caseinilyticum</name>
    <dbReference type="NCBI Taxonomy" id="2541732"/>
    <lineage>
        <taxon>Bacteria</taxon>
        <taxon>Pseudomonadati</taxon>
        <taxon>Bacteroidota</taxon>
        <taxon>Flavobacteriia</taxon>
        <taxon>Flavobacteriales</taxon>
        <taxon>Flavobacteriaceae</taxon>
        <taxon>Flavobacterium</taxon>
    </lineage>
</organism>
<keyword evidence="3" id="KW-1185">Reference proteome</keyword>
<feature type="chain" id="PRO_5020632106" evidence="1">
    <location>
        <begin position="28"/>
        <end position="212"/>
    </location>
</feature>
<dbReference type="EMBL" id="SMFM01000014">
    <property type="protein sequence ID" value="TDD73789.1"/>
    <property type="molecule type" value="Genomic_DNA"/>
</dbReference>
<reference evidence="2 3" key="1">
    <citation type="submission" date="2019-03" db="EMBL/GenBank/DDBJ databases">
        <title>Flavobacterium AT-3-2 sp. nov., isolated from arctic soil.</title>
        <authorList>
            <person name="Chaudhary D.K."/>
        </authorList>
    </citation>
    <scope>NUCLEOTIDE SEQUENCE [LARGE SCALE GENOMIC DNA]</scope>
    <source>
        <strain evidence="2 3">AT-3-2</strain>
    </source>
</reference>
<sequence length="212" mass="24708">MLKTTTPMNNYFLLFLCLIANSSFVQSQEKLINQQQDSINFNDKIYKTIYQIKLSSSPLTIELIEKLDGDFFGNVNIVIDRDFENKSELFVGKMQIEKSKVEKLISEFKKIALETVKNCTENDDCVMGLDGVHTEFYIKSNNVIKEYSFWELTPNQKNEKDTPENRKKAQKVLDFLDKELNLKVKYHELLQKLPKGRYSYWSGNGDASFTIK</sequence>
<dbReference type="RefSeq" id="WP_131910866.1">
    <property type="nucleotide sequence ID" value="NZ_SMFM01000014.1"/>
</dbReference>
<dbReference type="Proteomes" id="UP000295278">
    <property type="component" value="Unassembled WGS sequence"/>
</dbReference>